<keyword evidence="3" id="KW-1185">Reference proteome</keyword>
<evidence type="ECO:0000256" key="1">
    <source>
        <dbReference type="SAM" id="Phobius"/>
    </source>
</evidence>
<keyword evidence="1" id="KW-0812">Transmembrane</keyword>
<evidence type="ECO:0000313" key="2">
    <source>
        <dbReference type="EMBL" id="CAJ1942593.1"/>
    </source>
</evidence>
<name>A0AA86VDP8_9FABA</name>
<keyword evidence="1" id="KW-1133">Transmembrane helix</keyword>
<reference evidence="2" key="1">
    <citation type="submission" date="2023-10" db="EMBL/GenBank/DDBJ databases">
        <authorList>
            <person name="Domelevo Entfellner J.-B."/>
        </authorList>
    </citation>
    <scope>NUCLEOTIDE SEQUENCE</scope>
</reference>
<evidence type="ECO:0000313" key="3">
    <source>
        <dbReference type="Proteomes" id="UP001189624"/>
    </source>
</evidence>
<protein>
    <submittedName>
        <fullName evidence="2">Uncharacterized protein</fullName>
    </submittedName>
</protein>
<keyword evidence="1" id="KW-0472">Membrane</keyword>
<dbReference type="AlphaFoldDB" id="A0AA86VDP8"/>
<gene>
    <name evidence="2" type="ORF">AYBTSS11_LOCUS10922</name>
</gene>
<dbReference type="Proteomes" id="UP001189624">
    <property type="component" value="Chromosome 3"/>
</dbReference>
<dbReference type="Gramene" id="rna-AYBTSS11_LOCUS10922">
    <property type="protein sequence ID" value="CAJ1942593.1"/>
    <property type="gene ID" value="gene-AYBTSS11_LOCUS10922"/>
</dbReference>
<proteinExistence type="predicted"/>
<accession>A0AA86VDP8</accession>
<sequence>MVSETHKHVCGYSVTVDSAWGLTGAGLGRWQDSHSWLWFMAGLLYVFCVVVAEELCSFSGCSSEGGQNQGIGVYAGRDLMVINKGMLAEILQGKSLNSFE</sequence>
<dbReference type="EMBL" id="OY731400">
    <property type="protein sequence ID" value="CAJ1942593.1"/>
    <property type="molecule type" value="Genomic_DNA"/>
</dbReference>
<feature type="transmembrane region" description="Helical" evidence="1">
    <location>
        <begin position="35"/>
        <end position="52"/>
    </location>
</feature>
<organism evidence="2 3">
    <name type="scientific">Sphenostylis stenocarpa</name>
    <dbReference type="NCBI Taxonomy" id="92480"/>
    <lineage>
        <taxon>Eukaryota</taxon>
        <taxon>Viridiplantae</taxon>
        <taxon>Streptophyta</taxon>
        <taxon>Embryophyta</taxon>
        <taxon>Tracheophyta</taxon>
        <taxon>Spermatophyta</taxon>
        <taxon>Magnoliopsida</taxon>
        <taxon>eudicotyledons</taxon>
        <taxon>Gunneridae</taxon>
        <taxon>Pentapetalae</taxon>
        <taxon>rosids</taxon>
        <taxon>fabids</taxon>
        <taxon>Fabales</taxon>
        <taxon>Fabaceae</taxon>
        <taxon>Papilionoideae</taxon>
        <taxon>50 kb inversion clade</taxon>
        <taxon>NPAAA clade</taxon>
        <taxon>indigoferoid/millettioid clade</taxon>
        <taxon>Phaseoleae</taxon>
        <taxon>Sphenostylis</taxon>
    </lineage>
</organism>